<dbReference type="Pfam" id="PF04483">
    <property type="entry name" value="DUF565"/>
    <property type="match status" value="1"/>
</dbReference>
<dbReference type="Proteomes" id="UP000269154">
    <property type="component" value="Unassembled WGS sequence"/>
</dbReference>
<keyword evidence="2" id="KW-0812">Transmembrane</keyword>
<dbReference type="EMBL" id="RCBY01000311">
    <property type="protein sequence ID" value="RQH25025.1"/>
    <property type="molecule type" value="Genomic_DNA"/>
</dbReference>
<feature type="transmembrane region" description="Helical" evidence="2">
    <location>
        <begin position="28"/>
        <end position="51"/>
    </location>
</feature>
<evidence type="ECO:0000256" key="1">
    <source>
        <dbReference type="ARBA" id="ARBA00009846"/>
    </source>
</evidence>
<dbReference type="InterPro" id="IPR007572">
    <property type="entry name" value="Uncharacterised_Ycf20"/>
</dbReference>
<evidence type="ECO:0000256" key="2">
    <source>
        <dbReference type="SAM" id="Phobius"/>
    </source>
</evidence>
<accession>A0A3N6P169</accession>
<keyword evidence="4" id="KW-1185">Reference proteome</keyword>
<keyword evidence="2" id="KW-0472">Membrane</keyword>
<comment type="similarity">
    <text evidence="1">Belongs to the ycf20 family.</text>
</comment>
<proteinExistence type="inferred from homology"/>
<dbReference type="AlphaFoldDB" id="A0A3N6P169"/>
<evidence type="ECO:0000313" key="3">
    <source>
        <dbReference type="EMBL" id="RQH25025.1"/>
    </source>
</evidence>
<dbReference type="PANTHER" id="PTHR33787">
    <property type="match status" value="1"/>
</dbReference>
<dbReference type="OrthoDB" id="424985at2"/>
<comment type="caution">
    <text evidence="3">The sequence shown here is derived from an EMBL/GenBank/DDBJ whole genome shotgun (WGS) entry which is preliminary data.</text>
</comment>
<dbReference type="RefSeq" id="WP_124142871.1">
    <property type="nucleotide sequence ID" value="NZ_CAWOKI010000135.1"/>
</dbReference>
<keyword evidence="2" id="KW-1133">Transmembrane helix</keyword>
<reference evidence="3 4" key="1">
    <citation type="journal article" date="2018" name="ACS Chem. Biol.">
        <title>Ketoreductase domain dysfunction expands chemodiversity: malyngamide biosynthesis in the cyanobacterium Okeania hirsuta.</title>
        <authorList>
            <person name="Moss N.A."/>
            <person name="Leao T."/>
            <person name="Rankin M."/>
            <person name="McCullough T.M."/>
            <person name="Qu P."/>
            <person name="Korobeynikov A."/>
            <person name="Smith J.L."/>
            <person name="Gerwick L."/>
            <person name="Gerwick W.H."/>
        </authorList>
    </citation>
    <scope>NUCLEOTIDE SEQUENCE [LARGE SCALE GENOMIC DNA]</scope>
    <source>
        <strain evidence="3 4">PAB10Feb10-1</strain>
    </source>
</reference>
<gene>
    <name evidence="3" type="ORF">D5R40_29535</name>
</gene>
<evidence type="ECO:0000313" key="4">
    <source>
        <dbReference type="Proteomes" id="UP000269154"/>
    </source>
</evidence>
<organism evidence="3 4">
    <name type="scientific">Okeania hirsuta</name>
    <dbReference type="NCBI Taxonomy" id="1458930"/>
    <lineage>
        <taxon>Bacteria</taxon>
        <taxon>Bacillati</taxon>
        <taxon>Cyanobacteriota</taxon>
        <taxon>Cyanophyceae</taxon>
        <taxon>Oscillatoriophycideae</taxon>
        <taxon>Oscillatoriales</taxon>
        <taxon>Microcoleaceae</taxon>
        <taxon>Okeania</taxon>
    </lineage>
</organism>
<dbReference type="PANTHER" id="PTHR33787:SF5">
    <property type="entry name" value="YCF20-LIKE PROTEIN"/>
    <property type="match status" value="1"/>
</dbReference>
<sequence>MQSTRINRLFNVISERFRQWLSNPWRRISLLVISLLFGNFAGTAVSTIAGQEGYLDVIYALICLLITELLNWFTYGIKGKIARSLGIDILNGFKIGFTYGLFLEAFKLGS</sequence>
<feature type="transmembrane region" description="Helical" evidence="2">
    <location>
        <begin position="57"/>
        <end position="75"/>
    </location>
</feature>
<protein>
    <submittedName>
        <fullName evidence="3">DUF565 domain-containing protein</fullName>
    </submittedName>
</protein>
<name>A0A3N6P169_9CYAN</name>